<evidence type="ECO:0008006" key="4">
    <source>
        <dbReference type="Google" id="ProtNLM"/>
    </source>
</evidence>
<dbReference type="EMBL" id="OX365700">
    <property type="protein sequence ID" value="CAI4030641.1"/>
    <property type="molecule type" value="Genomic_DNA"/>
</dbReference>
<sequence>MPVLDCQGAATMERNDLTYTVSEILAEGLHVDETLAGTDLDLSQGDTPITGALHLRMDLSRDDAHVSVQGSITGGATRQCVRCLKEFVDTLAVRFSADYVKKQAKGRKPTRQASGGASEPEAAGDAMEDAYEYAGDEIDLVPMLREQVILAEPMHPLCREDCLGLCPVCGRDRNLAPCGCKEPGEGNLAEKIRSAQRSLKRS</sequence>
<dbReference type="PANTHER" id="PTHR34374:SF1">
    <property type="entry name" value="LARGE RIBOSOMAL RNA SUBUNIT ACCUMULATION PROTEIN YCED HOMOLOG 1, CHLOROPLASTIC"/>
    <property type="match status" value="1"/>
</dbReference>
<keyword evidence="3" id="KW-1185">Reference proteome</keyword>
<dbReference type="Pfam" id="PF02620">
    <property type="entry name" value="YceD"/>
    <property type="match status" value="1"/>
</dbReference>
<dbReference type="RefSeq" id="WP_289271634.1">
    <property type="nucleotide sequence ID" value="NZ_OX365700.1"/>
</dbReference>
<dbReference type="AlphaFoldDB" id="A0AA86MX32"/>
<feature type="compositionally biased region" description="Low complexity" evidence="1">
    <location>
        <begin position="113"/>
        <end position="124"/>
    </location>
</feature>
<name>A0AA86MX32_9BACT</name>
<gene>
    <name evidence="2" type="ORF">DNFV4_01069</name>
</gene>
<evidence type="ECO:0000313" key="3">
    <source>
        <dbReference type="Proteomes" id="UP001179121"/>
    </source>
</evidence>
<protein>
    <recommendedName>
        <fullName evidence="4">DUF177 domain-containing protein</fullName>
    </recommendedName>
</protein>
<dbReference type="Proteomes" id="UP001179121">
    <property type="component" value="Chromosome"/>
</dbReference>
<proteinExistence type="predicted"/>
<dbReference type="InterPro" id="IPR003772">
    <property type="entry name" value="YceD"/>
</dbReference>
<dbReference type="KEGG" id="nti:DNFV4_01069"/>
<feature type="region of interest" description="Disordered" evidence="1">
    <location>
        <begin position="104"/>
        <end position="124"/>
    </location>
</feature>
<organism evidence="2 3">
    <name type="scientific">Nitrospira tepida</name>
    <dbReference type="NCBI Taxonomy" id="2973512"/>
    <lineage>
        <taxon>Bacteria</taxon>
        <taxon>Pseudomonadati</taxon>
        <taxon>Nitrospirota</taxon>
        <taxon>Nitrospiria</taxon>
        <taxon>Nitrospirales</taxon>
        <taxon>Nitrospiraceae</taxon>
        <taxon>Nitrospira</taxon>
    </lineage>
</organism>
<dbReference type="PANTHER" id="PTHR34374">
    <property type="entry name" value="LARGE RIBOSOMAL RNA SUBUNIT ACCUMULATION PROTEIN YCED HOMOLOG 1, CHLOROPLASTIC"/>
    <property type="match status" value="1"/>
</dbReference>
<reference evidence="2" key="1">
    <citation type="submission" date="2022-10" db="EMBL/GenBank/DDBJ databases">
        <authorList>
            <person name="Koch H."/>
        </authorList>
    </citation>
    <scope>NUCLEOTIDE SEQUENCE</scope>
    <source>
        <strain evidence="2">DNF</strain>
    </source>
</reference>
<evidence type="ECO:0000313" key="2">
    <source>
        <dbReference type="EMBL" id="CAI4030641.1"/>
    </source>
</evidence>
<evidence type="ECO:0000256" key="1">
    <source>
        <dbReference type="SAM" id="MobiDB-lite"/>
    </source>
</evidence>
<accession>A0AA86MX32</accession>